<evidence type="ECO:0000259" key="14">
    <source>
        <dbReference type="Pfam" id="PF02463"/>
    </source>
</evidence>
<keyword evidence="16" id="KW-1185">Reference proteome</keyword>
<dbReference type="InterPro" id="IPR003395">
    <property type="entry name" value="RecF/RecN/SMC_N"/>
</dbReference>
<dbReference type="GO" id="GO:0003697">
    <property type="term" value="F:single-stranded DNA binding"/>
    <property type="evidence" value="ECO:0007669"/>
    <property type="project" value="UniProtKB-UniRule"/>
</dbReference>
<dbReference type="GO" id="GO:0005737">
    <property type="term" value="C:cytoplasm"/>
    <property type="evidence" value="ECO:0007669"/>
    <property type="project" value="UniProtKB-SubCell"/>
</dbReference>
<comment type="function">
    <text evidence="12 13">The RecF protein is involved in DNA metabolism; it is required for DNA replication and normal SOS inducibility. RecF binds preferentially to single-stranded, linear DNA. It also seems to bind ATP.</text>
</comment>
<evidence type="ECO:0000256" key="13">
    <source>
        <dbReference type="RuleBase" id="RU000578"/>
    </source>
</evidence>
<evidence type="ECO:0000256" key="6">
    <source>
        <dbReference type="ARBA" id="ARBA00022741"/>
    </source>
</evidence>
<dbReference type="Gene3D" id="3.40.50.300">
    <property type="entry name" value="P-loop containing nucleotide triphosphate hydrolases"/>
    <property type="match status" value="1"/>
</dbReference>
<dbReference type="GO" id="GO:0000731">
    <property type="term" value="P:DNA synthesis involved in DNA repair"/>
    <property type="evidence" value="ECO:0007669"/>
    <property type="project" value="TreeGrafter"/>
</dbReference>
<dbReference type="STRING" id="290052.ASU35_11430"/>
<comment type="similarity">
    <text evidence="2 12 13">Belongs to the RecF family.</text>
</comment>
<dbReference type="SUPFAM" id="SSF52540">
    <property type="entry name" value="P-loop containing nucleoside triphosphate hydrolases"/>
    <property type="match status" value="1"/>
</dbReference>
<evidence type="ECO:0000256" key="12">
    <source>
        <dbReference type="HAMAP-Rule" id="MF_00365"/>
    </source>
</evidence>
<evidence type="ECO:0000256" key="7">
    <source>
        <dbReference type="ARBA" id="ARBA00022763"/>
    </source>
</evidence>
<evidence type="ECO:0000256" key="8">
    <source>
        <dbReference type="ARBA" id="ARBA00022840"/>
    </source>
</evidence>
<keyword evidence="5 12" id="KW-0235">DNA replication</keyword>
<dbReference type="PANTHER" id="PTHR32182">
    <property type="entry name" value="DNA REPLICATION AND REPAIR PROTEIN RECF"/>
    <property type="match status" value="1"/>
</dbReference>
<reference evidence="15 16" key="1">
    <citation type="submission" date="2015-11" db="EMBL/GenBank/DDBJ databases">
        <title>Butyribacter intestini gen. nov., sp. nov., a butyric acid-producing bacterium of the family Lachnospiraceae isolated from the human faeces.</title>
        <authorList>
            <person name="Zou Y."/>
            <person name="Xue W."/>
            <person name="Luo G."/>
            <person name="Lv M."/>
        </authorList>
    </citation>
    <scope>NUCLEOTIDE SEQUENCE [LARGE SCALE GENOMIC DNA]</scope>
    <source>
        <strain evidence="15 16">ACET-33324</strain>
    </source>
</reference>
<dbReference type="Pfam" id="PF02463">
    <property type="entry name" value="SMC_N"/>
    <property type="match status" value="1"/>
</dbReference>
<protein>
    <recommendedName>
        <fullName evidence="3 12">DNA replication and repair protein RecF</fullName>
    </recommendedName>
</protein>
<keyword evidence="7 12" id="KW-0227">DNA damage</keyword>
<evidence type="ECO:0000256" key="2">
    <source>
        <dbReference type="ARBA" id="ARBA00008016"/>
    </source>
</evidence>
<dbReference type="EMBL" id="LNAM01000159">
    <property type="protein sequence ID" value="KSV58846.1"/>
    <property type="molecule type" value="Genomic_DNA"/>
</dbReference>
<dbReference type="InterPro" id="IPR027417">
    <property type="entry name" value="P-loop_NTPase"/>
</dbReference>
<keyword evidence="10 12" id="KW-0234">DNA repair</keyword>
<dbReference type="InterPro" id="IPR018078">
    <property type="entry name" value="DNA-binding_RecF_CS"/>
</dbReference>
<dbReference type="PROSITE" id="PS00618">
    <property type="entry name" value="RECF_2"/>
    <property type="match status" value="1"/>
</dbReference>
<dbReference type="CDD" id="cd03242">
    <property type="entry name" value="ABC_RecF"/>
    <property type="match status" value="1"/>
</dbReference>
<keyword evidence="4 12" id="KW-0963">Cytoplasm</keyword>
<evidence type="ECO:0000256" key="4">
    <source>
        <dbReference type="ARBA" id="ARBA00022490"/>
    </source>
</evidence>
<dbReference type="NCBIfam" id="TIGR00611">
    <property type="entry name" value="recf"/>
    <property type="match status" value="1"/>
</dbReference>
<evidence type="ECO:0000313" key="15">
    <source>
        <dbReference type="EMBL" id="KSV58846.1"/>
    </source>
</evidence>
<dbReference type="GO" id="GO:0009432">
    <property type="term" value="P:SOS response"/>
    <property type="evidence" value="ECO:0007669"/>
    <property type="project" value="UniProtKB-UniRule"/>
</dbReference>
<dbReference type="HAMAP" id="MF_00365">
    <property type="entry name" value="RecF"/>
    <property type="match status" value="1"/>
</dbReference>
<dbReference type="PANTHER" id="PTHR32182:SF0">
    <property type="entry name" value="DNA REPLICATION AND REPAIR PROTEIN RECF"/>
    <property type="match status" value="1"/>
</dbReference>
<dbReference type="Proteomes" id="UP000054874">
    <property type="component" value="Unassembled WGS sequence"/>
</dbReference>
<evidence type="ECO:0000256" key="1">
    <source>
        <dbReference type="ARBA" id="ARBA00004496"/>
    </source>
</evidence>
<feature type="domain" description="RecF/RecN/SMC N-terminal" evidence="14">
    <location>
        <begin position="4"/>
        <end position="354"/>
    </location>
</feature>
<keyword evidence="6 12" id="KW-0547">Nucleotide-binding</keyword>
<proteinExistence type="inferred from homology"/>
<keyword evidence="11 12" id="KW-0742">SOS response</keyword>
<dbReference type="AlphaFoldDB" id="A0A0V8QEL1"/>
<dbReference type="GO" id="GO:0006302">
    <property type="term" value="P:double-strand break repair"/>
    <property type="evidence" value="ECO:0007669"/>
    <property type="project" value="TreeGrafter"/>
</dbReference>
<dbReference type="InterPro" id="IPR042174">
    <property type="entry name" value="RecF_2"/>
</dbReference>
<comment type="caution">
    <text evidence="15">The sequence shown here is derived from an EMBL/GenBank/DDBJ whole genome shotgun (WGS) entry which is preliminary data.</text>
</comment>
<evidence type="ECO:0000256" key="5">
    <source>
        <dbReference type="ARBA" id="ARBA00022705"/>
    </source>
</evidence>
<organism evidence="15 16">
    <name type="scientific">Acetivibrio ethanolgignens</name>
    <dbReference type="NCBI Taxonomy" id="290052"/>
    <lineage>
        <taxon>Bacteria</taxon>
        <taxon>Bacillati</taxon>
        <taxon>Bacillota</taxon>
        <taxon>Clostridia</taxon>
        <taxon>Eubacteriales</taxon>
        <taxon>Oscillospiraceae</taxon>
        <taxon>Acetivibrio</taxon>
    </lineage>
</organism>
<evidence type="ECO:0000256" key="3">
    <source>
        <dbReference type="ARBA" id="ARBA00020170"/>
    </source>
</evidence>
<name>A0A0V8QEL1_9FIRM</name>
<evidence type="ECO:0000313" key="16">
    <source>
        <dbReference type="Proteomes" id="UP000054874"/>
    </source>
</evidence>
<dbReference type="RefSeq" id="WP_058352939.1">
    <property type="nucleotide sequence ID" value="NZ_CABMMD010000159.1"/>
</dbReference>
<keyword evidence="8 12" id="KW-0067">ATP-binding</keyword>
<dbReference type="OrthoDB" id="9803889at2"/>
<sequence>MKFKSIELKDFRNYEELSMTFHPETNILYGDNAQGKTNILEALYLCCTTKSHKGSKDKEMIKIGQESAHIRIGVEKGGIEHTIDMHLKKNRSKGIAIDGVPIKKSSELVGLVQVVLFSPEDLSIIKNGPGERRRFIDMELCQLDKIYLHDLMKYNRIVEQRNNLLKQISFNRDLLDTLSIWDMQLLQYGKKIIQRRKAFIVQLNEIVYEIHKKLSGGREELFLEYEPNIKAEEFENKLKHSVERDISLKLTTLGPHRDDIKFLIKDTDIRKFGSQGQQRTAALSLKLAEIDILRKEKKTEPILLLDDVLSELDRNRQNYLLESIENIQTIITCTGLEEFVNNRLSIDKIYKVVNGTVFEEQEEVK</sequence>
<gene>
    <name evidence="12" type="primary">recF</name>
    <name evidence="15" type="ORF">ASU35_11430</name>
</gene>
<evidence type="ECO:0000256" key="10">
    <source>
        <dbReference type="ARBA" id="ARBA00023204"/>
    </source>
</evidence>
<accession>A0A0V8QEL1</accession>
<feature type="binding site" evidence="12">
    <location>
        <begin position="30"/>
        <end position="37"/>
    </location>
    <ligand>
        <name>ATP</name>
        <dbReference type="ChEBI" id="CHEBI:30616"/>
    </ligand>
</feature>
<dbReference type="Gene3D" id="1.20.1050.90">
    <property type="entry name" value="RecF/RecN/SMC, N-terminal domain"/>
    <property type="match status" value="1"/>
</dbReference>
<evidence type="ECO:0000256" key="9">
    <source>
        <dbReference type="ARBA" id="ARBA00023125"/>
    </source>
</evidence>
<comment type="subcellular location">
    <subcellularLocation>
        <location evidence="1 12 13">Cytoplasm</location>
    </subcellularLocation>
</comment>
<dbReference type="GO" id="GO:0005524">
    <property type="term" value="F:ATP binding"/>
    <property type="evidence" value="ECO:0007669"/>
    <property type="project" value="UniProtKB-UniRule"/>
</dbReference>
<dbReference type="InterPro" id="IPR001238">
    <property type="entry name" value="DNA-binding_RecF"/>
</dbReference>
<keyword evidence="9 12" id="KW-0238">DNA-binding</keyword>
<evidence type="ECO:0000256" key="11">
    <source>
        <dbReference type="ARBA" id="ARBA00023236"/>
    </source>
</evidence>
<dbReference type="GO" id="GO:0006260">
    <property type="term" value="P:DNA replication"/>
    <property type="evidence" value="ECO:0007669"/>
    <property type="project" value="UniProtKB-UniRule"/>
</dbReference>